<feature type="domain" description="BHLH" evidence="2">
    <location>
        <begin position="11"/>
        <end position="62"/>
    </location>
</feature>
<dbReference type="Gene3D" id="4.10.280.10">
    <property type="entry name" value="Helix-loop-helix DNA-binding domain"/>
    <property type="match status" value="1"/>
</dbReference>
<name>A0A183SCY7_SCHSO</name>
<dbReference type="PANTHER" id="PTHR23349">
    <property type="entry name" value="BASIC HELIX-LOOP-HELIX TRANSCRIPTION FACTOR, TWIST"/>
    <property type="match status" value="1"/>
</dbReference>
<dbReference type="AlphaFoldDB" id="A0A183SCY7"/>
<protein>
    <submittedName>
        <fullName evidence="5">BHLH domain-containing protein</fullName>
    </submittedName>
</protein>
<dbReference type="Pfam" id="PF00010">
    <property type="entry name" value="HLH"/>
    <property type="match status" value="1"/>
</dbReference>
<evidence type="ECO:0000313" key="5">
    <source>
        <dbReference type="WBParaSite" id="SSLN_0000215501-mRNA-1"/>
    </source>
</evidence>
<dbReference type="GO" id="GO:0046983">
    <property type="term" value="F:protein dimerization activity"/>
    <property type="evidence" value="ECO:0007669"/>
    <property type="project" value="InterPro"/>
</dbReference>
<dbReference type="InterPro" id="IPR011598">
    <property type="entry name" value="bHLH_dom"/>
</dbReference>
<dbReference type="SMART" id="SM00353">
    <property type="entry name" value="HLH"/>
    <property type="match status" value="1"/>
</dbReference>
<dbReference type="STRING" id="70667.A0A183SCY7"/>
<dbReference type="EMBL" id="UYSU01032167">
    <property type="protein sequence ID" value="VDL88470.1"/>
    <property type="molecule type" value="Genomic_DNA"/>
</dbReference>
<proteinExistence type="predicted"/>
<reference evidence="3 4" key="2">
    <citation type="submission" date="2018-11" db="EMBL/GenBank/DDBJ databases">
        <authorList>
            <consortium name="Pathogen Informatics"/>
        </authorList>
    </citation>
    <scope>NUCLEOTIDE SEQUENCE [LARGE SCALE GENOMIC DNA]</scope>
    <source>
        <strain evidence="3 4">NST_G2</strain>
    </source>
</reference>
<dbReference type="PANTHER" id="PTHR23349:SF108">
    <property type="entry name" value="BHLH DOMAIN-CONTAINING PROTEIN"/>
    <property type="match status" value="1"/>
</dbReference>
<evidence type="ECO:0000313" key="4">
    <source>
        <dbReference type="Proteomes" id="UP000275846"/>
    </source>
</evidence>
<keyword evidence="1" id="KW-0238">DNA-binding</keyword>
<keyword evidence="4" id="KW-1185">Reference proteome</keyword>
<evidence type="ECO:0000313" key="3">
    <source>
        <dbReference type="EMBL" id="VDL88470.1"/>
    </source>
</evidence>
<dbReference type="GO" id="GO:0000981">
    <property type="term" value="F:DNA-binding transcription factor activity, RNA polymerase II-specific"/>
    <property type="evidence" value="ECO:0007669"/>
    <property type="project" value="TreeGrafter"/>
</dbReference>
<dbReference type="PROSITE" id="PS50888">
    <property type="entry name" value="BHLH"/>
    <property type="match status" value="1"/>
</dbReference>
<dbReference type="CDD" id="cd11418">
    <property type="entry name" value="bHLH_TS_ASCL"/>
    <property type="match status" value="1"/>
</dbReference>
<evidence type="ECO:0000256" key="1">
    <source>
        <dbReference type="ARBA" id="ARBA00023125"/>
    </source>
</evidence>
<dbReference type="GO" id="GO:0032502">
    <property type="term" value="P:developmental process"/>
    <property type="evidence" value="ECO:0007669"/>
    <property type="project" value="TreeGrafter"/>
</dbReference>
<dbReference type="SUPFAM" id="SSF47459">
    <property type="entry name" value="HLH, helix-loop-helix DNA-binding domain"/>
    <property type="match status" value="1"/>
</dbReference>
<dbReference type="GO" id="GO:0000977">
    <property type="term" value="F:RNA polymerase II transcription regulatory region sequence-specific DNA binding"/>
    <property type="evidence" value="ECO:0007669"/>
    <property type="project" value="TreeGrafter"/>
</dbReference>
<dbReference type="InterPro" id="IPR036638">
    <property type="entry name" value="HLH_DNA-bd_sf"/>
</dbReference>
<dbReference type="OrthoDB" id="5976910at2759"/>
<dbReference type="InterPro" id="IPR050283">
    <property type="entry name" value="E-box_TF_Regulators"/>
</dbReference>
<reference evidence="5" key="1">
    <citation type="submission" date="2016-06" db="UniProtKB">
        <authorList>
            <consortium name="WormBaseParasite"/>
        </authorList>
    </citation>
    <scope>IDENTIFICATION</scope>
</reference>
<sequence>MTRGCNSKACVPVARRNERERTRVKLLNLGFARLRAVVPSKEGEQLSKISTLKKAIWYIEHLDRVLKEPLENDALHSTLLDALRSYVHTNGSSLDG</sequence>
<organism evidence="5">
    <name type="scientific">Schistocephalus solidus</name>
    <name type="common">Tapeworm</name>
    <dbReference type="NCBI Taxonomy" id="70667"/>
    <lineage>
        <taxon>Eukaryota</taxon>
        <taxon>Metazoa</taxon>
        <taxon>Spiralia</taxon>
        <taxon>Lophotrochozoa</taxon>
        <taxon>Platyhelminthes</taxon>
        <taxon>Cestoda</taxon>
        <taxon>Eucestoda</taxon>
        <taxon>Diphyllobothriidea</taxon>
        <taxon>Diphyllobothriidae</taxon>
        <taxon>Schistocephalus</taxon>
    </lineage>
</organism>
<dbReference type="WBParaSite" id="SSLN_0000215501-mRNA-1">
    <property type="protein sequence ID" value="SSLN_0000215501-mRNA-1"/>
    <property type="gene ID" value="SSLN_0000215501"/>
</dbReference>
<accession>A0A183SCY7</accession>
<evidence type="ECO:0000259" key="2">
    <source>
        <dbReference type="PROSITE" id="PS50888"/>
    </source>
</evidence>
<dbReference type="Proteomes" id="UP000275846">
    <property type="component" value="Unassembled WGS sequence"/>
</dbReference>
<gene>
    <name evidence="3" type="ORF">SSLN_LOCUS2085</name>
</gene>